<comment type="caution">
    <text evidence="1">The sequence shown here is derived from an EMBL/GenBank/DDBJ whole genome shotgun (WGS) entry which is preliminary data.</text>
</comment>
<accession>A0A9C7G7A7</accession>
<sequence>MGFNRDGCTSLVIRYFLVPDSKKTLSLEVQVRRGLLYVLYQVKEYEFVRYGKIFMYYFKRIGVDRIEF</sequence>
<name>A0A9C7G7A7_9BACI</name>
<evidence type="ECO:0000313" key="1">
    <source>
        <dbReference type="EMBL" id="CAG9606985.1"/>
    </source>
</evidence>
<proteinExistence type="predicted"/>
<gene>
    <name evidence="1" type="ORF">NEOCIP111885_00673</name>
</gene>
<keyword evidence="2" id="KW-1185">Reference proteome</keyword>
<dbReference type="EMBL" id="CAKJTG010000003">
    <property type="protein sequence ID" value="CAG9606985.1"/>
    <property type="molecule type" value="Genomic_DNA"/>
</dbReference>
<dbReference type="Proteomes" id="UP000789845">
    <property type="component" value="Unassembled WGS sequence"/>
</dbReference>
<dbReference type="AlphaFoldDB" id="A0A9C7G7A7"/>
<organism evidence="1 2">
    <name type="scientific">Pseudoneobacillus rhizosphaerae</name>
    <dbReference type="NCBI Taxonomy" id="2880968"/>
    <lineage>
        <taxon>Bacteria</taxon>
        <taxon>Bacillati</taxon>
        <taxon>Bacillota</taxon>
        <taxon>Bacilli</taxon>
        <taxon>Bacillales</taxon>
        <taxon>Bacillaceae</taxon>
        <taxon>Pseudoneobacillus</taxon>
    </lineage>
</organism>
<reference evidence="1" key="1">
    <citation type="submission" date="2021-10" db="EMBL/GenBank/DDBJ databases">
        <authorList>
            <person name="Criscuolo A."/>
        </authorList>
    </citation>
    <scope>NUCLEOTIDE SEQUENCE</scope>
    <source>
        <strain evidence="1">CIP111885</strain>
    </source>
</reference>
<protein>
    <submittedName>
        <fullName evidence="1">Uncharacterized protein</fullName>
    </submittedName>
</protein>
<evidence type="ECO:0000313" key="2">
    <source>
        <dbReference type="Proteomes" id="UP000789845"/>
    </source>
</evidence>